<comment type="caution">
    <text evidence="7">The sequence shown here is derived from an EMBL/GenBank/DDBJ whole genome shotgun (WGS) entry which is preliminary data.</text>
</comment>
<keyword evidence="8" id="KW-1185">Reference proteome</keyword>
<keyword evidence="2" id="KW-0285">Flavoprotein</keyword>
<evidence type="ECO:0000256" key="3">
    <source>
        <dbReference type="ARBA" id="ARBA00022827"/>
    </source>
</evidence>
<evidence type="ECO:0000256" key="5">
    <source>
        <dbReference type="ARBA" id="ARBA00023033"/>
    </source>
</evidence>
<dbReference type="SUPFAM" id="SSF54373">
    <property type="entry name" value="FAD-linked reductases, C-terminal domain"/>
    <property type="match status" value="1"/>
</dbReference>
<dbReference type="InterPro" id="IPR050493">
    <property type="entry name" value="FAD-dep_Monooxygenase_BioMet"/>
</dbReference>
<evidence type="ECO:0000256" key="2">
    <source>
        <dbReference type="ARBA" id="ARBA00022630"/>
    </source>
</evidence>
<dbReference type="GO" id="GO:0004497">
    <property type="term" value="F:monooxygenase activity"/>
    <property type="evidence" value="ECO:0007669"/>
    <property type="project" value="UniProtKB-KW"/>
</dbReference>
<protein>
    <recommendedName>
        <fullName evidence="6">FAD-binding domain-containing protein</fullName>
    </recommendedName>
</protein>
<comment type="similarity">
    <text evidence="1">Belongs to the paxM FAD-dependent monooxygenase family.</text>
</comment>
<keyword evidence="4" id="KW-0560">Oxidoreductase</keyword>
<organism evidence="7 8">
    <name type="scientific">Dactylonectria macrodidyma</name>
    <dbReference type="NCBI Taxonomy" id="307937"/>
    <lineage>
        <taxon>Eukaryota</taxon>
        <taxon>Fungi</taxon>
        <taxon>Dikarya</taxon>
        <taxon>Ascomycota</taxon>
        <taxon>Pezizomycotina</taxon>
        <taxon>Sordariomycetes</taxon>
        <taxon>Hypocreomycetidae</taxon>
        <taxon>Hypocreales</taxon>
        <taxon>Nectriaceae</taxon>
        <taxon>Dactylonectria</taxon>
    </lineage>
</organism>
<dbReference type="AlphaFoldDB" id="A0A9P9FSF8"/>
<dbReference type="SUPFAM" id="SSF51905">
    <property type="entry name" value="FAD/NAD(P)-binding domain"/>
    <property type="match status" value="1"/>
</dbReference>
<proteinExistence type="inferred from homology"/>
<evidence type="ECO:0000256" key="1">
    <source>
        <dbReference type="ARBA" id="ARBA00007992"/>
    </source>
</evidence>
<dbReference type="Pfam" id="PF01494">
    <property type="entry name" value="FAD_binding_3"/>
    <property type="match status" value="1"/>
</dbReference>
<dbReference type="InterPro" id="IPR036188">
    <property type="entry name" value="FAD/NAD-bd_sf"/>
</dbReference>
<dbReference type="GO" id="GO:0071949">
    <property type="term" value="F:FAD binding"/>
    <property type="evidence" value="ECO:0007669"/>
    <property type="project" value="InterPro"/>
</dbReference>
<dbReference type="InterPro" id="IPR002938">
    <property type="entry name" value="FAD-bd"/>
</dbReference>
<dbReference type="PANTHER" id="PTHR13789">
    <property type="entry name" value="MONOOXYGENASE"/>
    <property type="match status" value="1"/>
</dbReference>
<evidence type="ECO:0000313" key="7">
    <source>
        <dbReference type="EMBL" id="KAH7175414.1"/>
    </source>
</evidence>
<dbReference type="Proteomes" id="UP000738349">
    <property type="component" value="Unassembled WGS sequence"/>
</dbReference>
<dbReference type="EMBL" id="JAGMUV010000001">
    <property type="protein sequence ID" value="KAH7175414.1"/>
    <property type="molecule type" value="Genomic_DNA"/>
</dbReference>
<gene>
    <name evidence="7" type="ORF">EDB81DRAFT_939572</name>
</gene>
<name>A0A9P9FSF8_9HYPO</name>
<evidence type="ECO:0000256" key="4">
    <source>
        <dbReference type="ARBA" id="ARBA00023002"/>
    </source>
</evidence>
<keyword evidence="3" id="KW-0274">FAD</keyword>
<dbReference type="OrthoDB" id="16820at2759"/>
<dbReference type="Gene3D" id="3.50.50.60">
    <property type="entry name" value="FAD/NAD(P)-binding domain"/>
    <property type="match status" value="1"/>
</dbReference>
<evidence type="ECO:0000313" key="8">
    <source>
        <dbReference type="Proteomes" id="UP000738349"/>
    </source>
</evidence>
<feature type="domain" description="FAD-binding" evidence="6">
    <location>
        <begin position="6"/>
        <end position="342"/>
    </location>
</feature>
<keyword evidence="5" id="KW-0503">Monooxygenase</keyword>
<dbReference type="PRINTS" id="PR00420">
    <property type="entry name" value="RNGMNOXGNASE"/>
</dbReference>
<accession>A0A9P9FSF8</accession>
<reference evidence="7" key="1">
    <citation type="journal article" date="2021" name="Nat. Commun.">
        <title>Genetic determinants of endophytism in the Arabidopsis root mycobiome.</title>
        <authorList>
            <person name="Mesny F."/>
            <person name="Miyauchi S."/>
            <person name="Thiergart T."/>
            <person name="Pickel B."/>
            <person name="Atanasova L."/>
            <person name="Karlsson M."/>
            <person name="Huettel B."/>
            <person name="Barry K.W."/>
            <person name="Haridas S."/>
            <person name="Chen C."/>
            <person name="Bauer D."/>
            <person name="Andreopoulos W."/>
            <person name="Pangilinan J."/>
            <person name="LaButti K."/>
            <person name="Riley R."/>
            <person name="Lipzen A."/>
            <person name="Clum A."/>
            <person name="Drula E."/>
            <person name="Henrissat B."/>
            <person name="Kohler A."/>
            <person name="Grigoriev I.V."/>
            <person name="Martin F.M."/>
            <person name="Hacquard S."/>
        </authorList>
    </citation>
    <scope>NUCLEOTIDE SEQUENCE</scope>
    <source>
        <strain evidence="7">MPI-CAGE-AT-0147</strain>
    </source>
</reference>
<evidence type="ECO:0000259" key="6">
    <source>
        <dbReference type="Pfam" id="PF01494"/>
    </source>
</evidence>
<sequence>MEDDKLQVVVVGAGIAGLTCAITLSHYPRVHVTVLERVPTILPAGYGIQVPCNACHVLRSLGLLDRLIATSQGVAPGSLSLDYKSGQVLLNKDFSRFQDIYGAPWLFVHRADYIRVLLDEASRLGVQIRLGCEVEEVDTQAPWLRLANDEIVTADVIIGCDGVGSQIRAAIYPDIRPRYTVAMAYRALLTRDQLSADLFMPVVASSKCHFWLGPQAHIVMYPVHGGDTFNLVIIIEDFTLSRLYKHGDVLALVREYLMDWNPVVTELLQMVQQLVIFHLWNVEDLPSFTSERVTLMGDAAHPTLPYLGQGAAMAVEDALILGTLLGKLTQHAPSQSIENLKARAPTILQAYDTLQRDRTTNIVAKSQTQGHFNHLYPGEEQRERDADFAAFDAETTESKCPWVNSAFNREILGRDSEAVAVAEFKRLMADGLFESCSGE</sequence>
<dbReference type="PANTHER" id="PTHR13789:SF147">
    <property type="entry name" value="PUTATIVE (AFU_ORTHOLOGUE AFUA_2G01950)-RELATED"/>
    <property type="match status" value="1"/>
</dbReference>